<evidence type="ECO:0000256" key="2">
    <source>
        <dbReference type="ARBA" id="ARBA00022690"/>
    </source>
</evidence>
<evidence type="ECO:0000256" key="4">
    <source>
        <dbReference type="ARBA" id="ARBA00022821"/>
    </source>
</evidence>
<dbReference type="Gramene" id="LPERR01G29560.2">
    <property type="protein sequence ID" value="LPERR01G29560.2"/>
    <property type="gene ID" value="LPERR01G29560"/>
</dbReference>
<reference evidence="7 8" key="2">
    <citation type="submission" date="2013-12" db="EMBL/GenBank/DDBJ databases">
        <authorList>
            <person name="Yu Y."/>
            <person name="Lee S."/>
            <person name="de Baynast K."/>
            <person name="Wissotski M."/>
            <person name="Liu L."/>
            <person name="Talag J."/>
            <person name="Goicoechea J."/>
            <person name="Angelova A."/>
            <person name="Jetty R."/>
            <person name="Kudrna D."/>
            <person name="Golser W."/>
            <person name="Rivera L."/>
            <person name="Zhang J."/>
            <person name="Wing R."/>
        </authorList>
    </citation>
    <scope>NUCLEOTIDE SEQUENCE</scope>
</reference>
<dbReference type="PROSITE" id="PS00287">
    <property type="entry name" value="CYSTATIN"/>
    <property type="match status" value="1"/>
</dbReference>
<dbReference type="Gramene" id="LPERR01G29560.1">
    <property type="protein sequence ID" value="LPERR01G29560.1"/>
    <property type="gene ID" value="LPERR01G29560"/>
</dbReference>
<feature type="signal peptide" evidence="5">
    <location>
        <begin position="1"/>
        <end position="21"/>
    </location>
</feature>
<dbReference type="CDD" id="cd00042">
    <property type="entry name" value="CY"/>
    <property type="match status" value="1"/>
</dbReference>
<dbReference type="InterPro" id="IPR018073">
    <property type="entry name" value="Prot_inh_cystat_CS"/>
</dbReference>
<name>A0A0D9V6U9_9ORYZ</name>
<sequence length="143" mass="15868">MRKYRVAGLVLAALLVLHALATPSSQAEAHRAGGEKMADTAIDDEDLITGGIMPVGSVNDLNLIDLARFAVTEHNKKANALLEYEKLVKVKQQVVQGTMYYFTIEVKEGGANKLYEAKVWEMLWLDFKELQEFKPVEEASSNA</sequence>
<dbReference type="InterPro" id="IPR046350">
    <property type="entry name" value="Cystatin_sf"/>
</dbReference>
<dbReference type="EnsemblPlants" id="LPERR01G29560.1">
    <property type="protein sequence ID" value="LPERR01G29560.1"/>
    <property type="gene ID" value="LPERR01G29560"/>
</dbReference>
<dbReference type="HOGENOM" id="CLU_113093_1_1_1"/>
<evidence type="ECO:0000256" key="3">
    <source>
        <dbReference type="ARBA" id="ARBA00022704"/>
    </source>
</evidence>
<dbReference type="InterPro" id="IPR027214">
    <property type="entry name" value="Cystatin"/>
</dbReference>
<proteinExistence type="inferred from homology"/>
<keyword evidence="3 5" id="KW-0789">Thiol protease inhibitor</keyword>
<protein>
    <recommendedName>
        <fullName evidence="5">Cysteine proteinase inhibitor</fullName>
    </recommendedName>
</protein>
<evidence type="ECO:0000256" key="1">
    <source>
        <dbReference type="ARBA" id="ARBA00007233"/>
    </source>
</evidence>
<feature type="domain" description="Cystatin" evidence="6">
    <location>
        <begin position="47"/>
        <end position="136"/>
    </location>
</feature>
<evidence type="ECO:0000259" key="6">
    <source>
        <dbReference type="SMART" id="SM00043"/>
    </source>
</evidence>
<keyword evidence="2 5" id="KW-0646">Protease inhibitor</keyword>
<keyword evidence="5" id="KW-0732">Signal</keyword>
<dbReference type="GO" id="GO:0006952">
    <property type="term" value="P:defense response"/>
    <property type="evidence" value="ECO:0007669"/>
    <property type="project" value="UniProtKB-KW"/>
</dbReference>
<dbReference type="GO" id="GO:0004869">
    <property type="term" value="F:cysteine-type endopeptidase inhibitor activity"/>
    <property type="evidence" value="ECO:0007669"/>
    <property type="project" value="UniProtKB-KW"/>
</dbReference>
<dbReference type="SUPFAM" id="SSF54403">
    <property type="entry name" value="Cystatin/monellin"/>
    <property type="match status" value="1"/>
</dbReference>
<dbReference type="Pfam" id="PF16845">
    <property type="entry name" value="SQAPI"/>
    <property type="match status" value="1"/>
</dbReference>
<dbReference type="PANTHER" id="PTHR11413">
    <property type="entry name" value="CYSTATIN FAMILY MEMBER"/>
    <property type="match status" value="1"/>
</dbReference>
<feature type="chain" id="PRO_5010893645" description="Cysteine proteinase inhibitor" evidence="5">
    <location>
        <begin position="22"/>
        <end position="143"/>
    </location>
</feature>
<dbReference type="eggNOG" id="ENOG502SC50">
    <property type="taxonomic scope" value="Eukaryota"/>
</dbReference>
<evidence type="ECO:0000313" key="8">
    <source>
        <dbReference type="Proteomes" id="UP000032180"/>
    </source>
</evidence>
<comment type="similarity">
    <text evidence="1 5">Belongs to the cystatin family. Phytocystatin subfamily.</text>
</comment>
<reference evidence="7 8" key="1">
    <citation type="submission" date="2012-08" db="EMBL/GenBank/DDBJ databases">
        <title>Oryza genome evolution.</title>
        <authorList>
            <person name="Wing R.A."/>
        </authorList>
    </citation>
    <scope>NUCLEOTIDE SEQUENCE</scope>
</reference>
<dbReference type="PANTHER" id="PTHR11413:SF110">
    <property type="entry name" value="CYSTEINE PROTEINASE INHIBITOR 6"/>
    <property type="match status" value="1"/>
</dbReference>
<dbReference type="STRING" id="77586.A0A0D9V6U9"/>
<dbReference type="Gene3D" id="3.10.450.10">
    <property type="match status" value="1"/>
</dbReference>
<evidence type="ECO:0000256" key="5">
    <source>
        <dbReference type="RuleBase" id="RU362130"/>
    </source>
</evidence>
<dbReference type="EnsemblPlants" id="LPERR01G29560.2">
    <property type="protein sequence ID" value="LPERR01G29560.2"/>
    <property type="gene ID" value="LPERR01G29560"/>
</dbReference>
<accession>A0A0D9V6U9</accession>
<reference evidence="7" key="3">
    <citation type="submission" date="2015-04" db="UniProtKB">
        <authorList>
            <consortium name="EnsemblPlants"/>
        </authorList>
    </citation>
    <scope>IDENTIFICATION</scope>
</reference>
<keyword evidence="4" id="KW-0611">Plant defense</keyword>
<organism evidence="7 8">
    <name type="scientific">Leersia perrieri</name>
    <dbReference type="NCBI Taxonomy" id="77586"/>
    <lineage>
        <taxon>Eukaryota</taxon>
        <taxon>Viridiplantae</taxon>
        <taxon>Streptophyta</taxon>
        <taxon>Embryophyta</taxon>
        <taxon>Tracheophyta</taxon>
        <taxon>Spermatophyta</taxon>
        <taxon>Magnoliopsida</taxon>
        <taxon>Liliopsida</taxon>
        <taxon>Poales</taxon>
        <taxon>Poaceae</taxon>
        <taxon>BOP clade</taxon>
        <taxon>Oryzoideae</taxon>
        <taxon>Oryzeae</taxon>
        <taxon>Oryzinae</taxon>
        <taxon>Leersia</taxon>
    </lineage>
</organism>
<dbReference type="AlphaFoldDB" id="A0A0D9V6U9"/>
<dbReference type="InterPro" id="IPR000010">
    <property type="entry name" value="Cystatin_dom"/>
</dbReference>
<dbReference type="SMART" id="SM00043">
    <property type="entry name" value="CY"/>
    <property type="match status" value="1"/>
</dbReference>
<evidence type="ECO:0000313" key="7">
    <source>
        <dbReference type="EnsemblPlants" id="LPERR01G29560.1"/>
    </source>
</evidence>
<dbReference type="Proteomes" id="UP000032180">
    <property type="component" value="Chromosome 1"/>
</dbReference>
<keyword evidence="8" id="KW-1185">Reference proteome</keyword>